<dbReference type="InterPro" id="IPR031052">
    <property type="entry name" value="FHY3/FAR1"/>
</dbReference>
<evidence type="ECO:0000256" key="2">
    <source>
        <dbReference type="ARBA" id="ARBA00022723"/>
    </source>
</evidence>
<evidence type="ECO:0000256" key="3">
    <source>
        <dbReference type="ARBA" id="ARBA00022771"/>
    </source>
</evidence>
<evidence type="ECO:0000313" key="10">
    <source>
        <dbReference type="Proteomes" id="UP000593574"/>
    </source>
</evidence>
<organism evidence="9 10">
    <name type="scientific">Gossypium laxum</name>
    <dbReference type="NCBI Taxonomy" id="34288"/>
    <lineage>
        <taxon>Eukaryota</taxon>
        <taxon>Viridiplantae</taxon>
        <taxon>Streptophyta</taxon>
        <taxon>Embryophyta</taxon>
        <taxon>Tracheophyta</taxon>
        <taxon>Spermatophyta</taxon>
        <taxon>Magnoliopsida</taxon>
        <taxon>eudicotyledons</taxon>
        <taxon>Gunneridae</taxon>
        <taxon>Pentapetalae</taxon>
        <taxon>rosids</taxon>
        <taxon>malvids</taxon>
        <taxon>Malvales</taxon>
        <taxon>Malvaceae</taxon>
        <taxon>Malvoideae</taxon>
        <taxon>Gossypium</taxon>
    </lineage>
</organism>
<keyword evidence="10" id="KW-1185">Reference proteome</keyword>
<keyword evidence="2 6" id="KW-0479">Metal-binding</keyword>
<evidence type="ECO:0000256" key="6">
    <source>
        <dbReference type="RuleBase" id="RU367018"/>
    </source>
</evidence>
<evidence type="ECO:0000256" key="4">
    <source>
        <dbReference type="ARBA" id="ARBA00022833"/>
    </source>
</evidence>
<dbReference type="SMART" id="SM00575">
    <property type="entry name" value="ZnF_PMZ"/>
    <property type="match status" value="1"/>
</dbReference>
<dbReference type="Proteomes" id="UP000593574">
    <property type="component" value="Unassembled WGS sequence"/>
</dbReference>
<evidence type="ECO:0000256" key="7">
    <source>
        <dbReference type="SAM" id="MobiDB-lite"/>
    </source>
</evidence>
<dbReference type="PROSITE" id="PS50966">
    <property type="entry name" value="ZF_SWIM"/>
    <property type="match status" value="1"/>
</dbReference>
<dbReference type="GO" id="GO:0006355">
    <property type="term" value="P:regulation of DNA-templated transcription"/>
    <property type="evidence" value="ECO:0007669"/>
    <property type="project" value="UniProtKB-UniRule"/>
</dbReference>
<dbReference type="PANTHER" id="PTHR31669:SF302">
    <property type="entry name" value="PROTEIN FAR1-RELATED SEQUENCE"/>
    <property type="match status" value="1"/>
</dbReference>
<comment type="caution">
    <text evidence="9">The sequence shown here is derived from an EMBL/GenBank/DDBJ whole genome shotgun (WGS) entry which is preliminary data.</text>
</comment>
<feature type="region of interest" description="Disordered" evidence="7">
    <location>
        <begin position="267"/>
        <end position="286"/>
    </location>
</feature>
<reference evidence="9 10" key="1">
    <citation type="journal article" date="2019" name="Genome Biol. Evol.">
        <title>Insights into the evolution of the New World diploid cottons (Gossypium, subgenus Houzingenia) based on genome sequencing.</title>
        <authorList>
            <person name="Grover C.E."/>
            <person name="Arick M.A. 2nd"/>
            <person name="Thrash A."/>
            <person name="Conover J.L."/>
            <person name="Sanders W.S."/>
            <person name="Peterson D.G."/>
            <person name="Frelichowski J.E."/>
            <person name="Scheffler J.A."/>
            <person name="Scheffler B.E."/>
            <person name="Wendel J.F."/>
        </authorList>
    </citation>
    <scope>NUCLEOTIDE SEQUENCE [LARGE SCALE GENOMIC DNA]</scope>
    <source>
        <strain evidence="9">4</strain>
        <tissue evidence="9">Leaf</tissue>
    </source>
</reference>
<dbReference type="Pfam" id="PF10551">
    <property type="entry name" value="MULE"/>
    <property type="match status" value="1"/>
</dbReference>
<dbReference type="PANTHER" id="PTHR31669">
    <property type="entry name" value="PROTEIN FAR1-RELATED SEQUENCE 10-RELATED"/>
    <property type="match status" value="1"/>
</dbReference>
<dbReference type="EMBL" id="JABEZV010000013">
    <property type="protein sequence ID" value="MBA0727962.1"/>
    <property type="molecule type" value="Genomic_DNA"/>
</dbReference>
<feature type="domain" description="SWIM-type" evidence="8">
    <location>
        <begin position="125"/>
        <end position="173"/>
    </location>
</feature>
<name>A0A7J9AVJ0_9ROSI</name>
<evidence type="ECO:0000259" key="8">
    <source>
        <dbReference type="PROSITE" id="PS50966"/>
    </source>
</evidence>
<keyword evidence="4 6" id="KW-0862">Zinc</keyword>
<dbReference type="InterPro" id="IPR018289">
    <property type="entry name" value="MULE_transposase_dom"/>
</dbReference>
<protein>
    <recommendedName>
        <fullName evidence="6">Protein FAR1-RELATED SEQUENCE</fullName>
    </recommendedName>
</protein>
<evidence type="ECO:0000256" key="5">
    <source>
        <dbReference type="PROSITE-ProRule" id="PRU00325"/>
    </source>
</evidence>
<dbReference type="GO" id="GO:0008270">
    <property type="term" value="F:zinc ion binding"/>
    <property type="evidence" value="ECO:0007669"/>
    <property type="project" value="UniProtKB-UniRule"/>
</dbReference>
<keyword evidence="6" id="KW-0539">Nucleus</keyword>
<dbReference type="AlphaFoldDB" id="A0A7J9AVJ0"/>
<keyword evidence="3 5" id="KW-0863">Zinc-finger</keyword>
<comment type="subcellular location">
    <subcellularLocation>
        <location evidence="6">Nucleus</location>
    </subcellularLocation>
</comment>
<proteinExistence type="inferred from homology"/>
<feature type="non-terminal residue" evidence="9">
    <location>
        <position position="1"/>
    </location>
</feature>
<dbReference type="InterPro" id="IPR006564">
    <property type="entry name" value="Znf_PMZ"/>
</dbReference>
<comment type="similarity">
    <text evidence="1 6">Belongs to the FHY3/FAR1 family.</text>
</comment>
<dbReference type="GO" id="GO:0005634">
    <property type="term" value="C:nucleus"/>
    <property type="evidence" value="ECO:0007669"/>
    <property type="project" value="UniProtKB-SubCell"/>
</dbReference>
<dbReference type="InterPro" id="IPR007527">
    <property type="entry name" value="Znf_SWIM"/>
</dbReference>
<accession>A0A7J9AVJ0</accession>
<evidence type="ECO:0000313" key="9">
    <source>
        <dbReference type="EMBL" id="MBA0727962.1"/>
    </source>
</evidence>
<sequence>MGSQSPKTIMIDQDHAISKAIGEIFPDSCHRLCLWHISRNVPSHLGNLNGNATFHALFYKCIQGCEFEIEFEKTWEKMINDHNLQDHSWLKVYTHEIYKCFEKEFLDGVPLIWREVAQNGTTYTFEVMMDEKSSRVRTVHFNTATIEIHCTCKKFAFCGYLCSHALRILSVKNVKKIFDQYISRRWTKDAEDMYGGNVVEFSQQYNTEAEVVFRNRDMEVEKELTKLCVSKNNELKENETNARAVIRSKNVKRSIIEELLSNDDHAVKVGDSKTSPILDPPCAKPK</sequence>
<comment type="function">
    <text evidence="6">Putative transcription activator involved in regulating light control of development.</text>
</comment>
<gene>
    <name evidence="9" type="ORF">Golax_000908</name>
</gene>
<dbReference type="Pfam" id="PF04434">
    <property type="entry name" value="SWIM"/>
    <property type="match status" value="1"/>
</dbReference>
<evidence type="ECO:0000256" key="1">
    <source>
        <dbReference type="ARBA" id="ARBA00005889"/>
    </source>
</evidence>